<evidence type="ECO:0008006" key="7">
    <source>
        <dbReference type="Google" id="ProtNLM"/>
    </source>
</evidence>
<dbReference type="GeneID" id="96009697"/>
<feature type="transmembrane region" description="Helical" evidence="4">
    <location>
        <begin position="340"/>
        <end position="362"/>
    </location>
</feature>
<dbReference type="InterPro" id="IPR011701">
    <property type="entry name" value="MFS"/>
</dbReference>
<keyword evidence="6" id="KW-1185">Reference proteome</keyword>
<feature type="transmembrane region" description="Helical" evidence="4">
    <location>
        <begin position="206"/>
        <end position="228"/>
    </location>
</feature>
<evidence type="ECO:0000256" key="2">
    <source>
        <dbReference type="ARBA" id="ARBA00006727"/>
    </source>
</evidence>
<feature type="transmembrane region" description="Helical" evidence="4">
    <location>
        <begin position="49"/>
        <end position="72"/>
    </location>
</feature>
<sequence>MAASAAGAWESKGTSAPIVCQRGGPDSEKQLEAAQDPTVNDPPNGGYGWIMVISILLLNAATWGFNTSFGVYLSYFEANDTFSGATPLKYSLVGSSSIAVALLCAPLANFLTKHFGHRVPMLAGALSCSLGQCMAGLCKNFETYIVCQGLIFGVGLGLTLVPSQPLLAQWFDRRLSLAQGLANAGSGFGGLIFSNTTRLLIERTSVKYSLIANGTISAGILFPCILLMKPRLKESGAFSEPLQLSWIVHRGFVWVWIWGGLAMMSYYVALYSIAIFATNGLGLSQAQGAMIQSLLAAGLMIGRPIAGFVLDKFGRVNMAIALCLANGIACWAVWLPSRSIASLAAFALIQGGAGGAVWSAAAPVAASTVGVKNLGSAMAVFWLSLIVPCFAGNPLAMLLQEYSRSNLGKSGAGAYAISIGFCGALSAAAGFCLYGTKWYLQGHAKLFYKV</sequence>
<organism evidence="5 6">
    <name type="scientific">Cladosporium halotolerans</name>
    <dbReference type="NCBI Taxonomy" id="1052096"/>
    <lineage>
        <taxon>Eukaryota</taxon>
        <taxon>Fungi</taxon>
        <taxon>Dikarya</taxon>
        <taxon>Ascomycota</taxon>
        <taxon>Pezizomycotina</taxon>
        <taxon>Dothideomycetes</taxon>
        <taxon>Dothideomycetidae</taxon>
        <taxon>Cladosporiales</taxon>
        <taxon>Cladosporiaceae</taxon>
        <taxon>Cladosporium</taxon>
    </lineage>
</organism>
<dbReference type="GO" id="GO:0016020">
    <property type="term" value="C:membrane"/>
    <property type="evidence" value="ECO:0007669"/>
    <property type="project" value="UniProtKB-SubCell"/>
</dbReference>
<comment type="similarity">
    <text evidence="2">Belongs to the major facilitator superfamily. Monocarboxylate porter (TC 2.A.1.13) family.</text>
</comment>
<dbReference type="PANTHER" id="PTHR11360:SF315">
    <property type="entry name" value="TRANSPORTER MCH2-RELATED"/>
    <property type="match status" value="1"/>
</dbReference>
<dbReference type="Pfam" id="PF07690">
    <property type="entry name" value="MFS_1"/>
    <property type="match status" value="1"/>
</dbReference>
<evidence type="ECO:0000256" key="1">
    <source>
        <dbReference type="ARBA" id="ARBA00004141"/>
    </source>
</evidence>
<dbReference type="Gene3D" id="1.20.1250.20">
    <property type="entry name" value="MFS general substrate transporter like domains"/>
    <property type="match status" value="2"/>
</dbReference>
<dbReference type="Proteomes" id="UP000803884">
    <property type="component" value="Unassembled WGS sequence"/>
</dbReference>
<dbReference type="SUPFAM" id="SSF103473">
    <property type="entry name" value="MFS general substrate transporter"/>
    <property type="match status" value="1"/>
</dbReference>
<feature type="region of interest" description="Disordered" evidence="3">
    <location>
        <begin position="1"/>
        <end position="22"/>
    </location>
</feature>
<feature type="transmembrane region" description="Helical" evidence="4">
    <location>
        <begin position="374"/>
        <end position="393"/>
    </location>
</feature>
<feature type="transmembrane region" description="Helical" evidence="4">
    <location>
        <begin position="413"/>
        <end position="435"/>
    </location>
</feature>
<evidence type="ECO:0000313" key="5">
    <source>
        <dbReference type="EMBL" id="KAL1583080.1"/>
    </source>
</evidence>
<comment type="caution">
    <text evidence="5">The sequence shown here is derived from an EMBL/GenBank/DDBJ whole genome shotgun (WGS) entry which is preliminary data.</text>
</comment>
<dbReference type="PANTHER" id="PTHR11360">
    <property type="entry name" value="MONOCARBOXYLATE TRANSPORTER"/>
    <property type="match status" value="1"/>
</dbReference>
<keyword evidence="4" id="KW-1133">Transmembrane helix</keyword>
<feature type="transmembrane region" description="Helical" evidence="4">
    <location>
        <begin position="316"/>
        <end position="334"/>
    </location>
</feature>
<evidence type="ECO:0000313" key="6">
    <source>
        <dbReference type="Proteomes" id="UP000803884"/>
    </source>
</evidence>
<proteinExistence type="inferred from homology"/>
<comment type="subcellular location">
    <subcellularLocation>
        <location evidence="1">Membrane</location>
        <topology evidence="1">Multi-pass membrane protein</topology>
    </subcellularLocation>
</comment>
<reference evidence="5 6" key="1">
    <citation type="journal article" date="2020" name="Microbiol. Resour. Announc.">
        <title>Draft Genome Sequence of a Cladosporium Species Isolated from the Mesophotic Ascidian Didemnum maculosum.</title>
        <authorList>
            <person name="Gioti A."/>
            <person name="Siaperas R."/>
            <person name="Nikolaivits E."/>
            <person name="Le Goff G."/>
            <person name="Ouazzani J."/>
            <person name="Kotoulas G."/>
            <person name="Topakas E."/>
        </authorList>
    </citation>
    <scope>NUCLEOTIDE SEQUENCE [LARGE SCALE GENOMIC DNA]</scope>
    <source>
        <strain evidence="5 6">TM138-S3</strain>
    </source>
</reference>
<dbReference type="InterPro" id="IPR036259">
    <property type="entry name" value="MFS_trans_sf"/>
</dbReference>
<gene>
    <name evidence="5" type="ORF">WHR41_08255</name>
</gene>
<name>A0AB34KDL8_9PEZI</name>
<evidence type="ECO:0000256" key="3">
    <source>
        <dbReference type="SAM" id="MobiDB-lite"/>
    </source>
</evidence>
<feature type="transmembrane region" description="Helical" evidence="4">
    <location>
        <begin position="143"/>
        <end position="163"/>
    </location>
</feature>
<protein>
    <recommendedName>
        <fullName evidence="7">Major facilitator superfamily (MFS) profile domain-containing protein</fullName>
    </recommendedName>
</protein>
<feature type="transmembrane region" description="Helical" evidence="4">
    <location>
        <begin position="289"/>
        <end position="309"/>
    </location>
</feature>
<feature type="transmembrane region" description="Helical" evidence="4">
    <location>
        <begin position="92"/>
        <end position="112"/>
    </location>
</feature>
<dbReference type="AlphaFoldDB" id="A0AB34KDL8"/>
<dbReference type="EMBL" id="JAAQHG020000039">
    <property type="protein sequence ID" value="KAL1583080.1"/>
    <property type="molecule type" value="Genomic_DNA"/>
</dbReference>
<keyword evidence="4" id="KW-0472">Membrane</keyword>
<dbReference type="GO" id="GO:0022857">
    <property type="term" value="F:transmembrane transporter activity"/>
    <property type="evidence" value="ECO:0007669"/>
    <property type="project" value="InterPro"/>
</dbReference>
<accession>A0AB34KDL8</accession>
<dbReference type="RefSeq" id="XP_069226187.1">
    <property type="nucleotide sequence ID" value="XM_069376859.1"/>
</dbReference>
<evidence type="ECO:0000256" key="4">
    <source>
        <dbReference type="SAM" id="Phobius"/>
    </source>
</evidence>
<keyword evidence="4" id="KW-0812">Transmembrane</keyword>
<dbReference type="InterPro" id="IPR050327">
    <property type="entry name" value="Proton-linked_MCT"/>
</dbReference>
<feature type="transmembrane region" description="Helical" evidence="4">
    <location>
        <begin position="175"/>
        <end position="194"/>
    </location>
</feature>
<feature type="transmembrane region" description="Helical" evidence="4">
    <location>
        <begin position="252"/>
        <end position="277"/>
    </location>
</feature>